<dbReference type="InterPro" id="IPR025461">
    <property type="entry name" value="ABA4-like"/>
</dbReference>
<reference evidence="2" key="1">
    <citation type="submission" date="2021-01" db="EMBL/GenBank/DDBJ databases">
        <authorList>
            <person name="Corre E."/>
            <person name="Pelletier E."/>
            <person name="Niang G."/>
            <person name="Scheremetjew M."/>
            <person name="Finn R."/>
            <person name="Kale V."/>
            <person name="Holt S."/>
            <person name="Cochrane G."/>
            <person name="Meng A."/>
            <person name="Brown T."/>
            <person name="Cohen L."/>
        </authorList>
    </citation>
    <scope>NUCLEOTIDE SEQUENCE</scope>
    <source>
        <strain evidence="2">Grunow 1884</strain>
    </source>
</reference>
<keyword evidence="1" id="KW-0812">Transmembrane</keyword>
<accession>A0A7S2ELT1</accession>
<evidence type="ECO:0000313" key="2">
    <source>
        <dbReference type="EMBL" id="CAD9344329.1"/>
    </source>
</evidence>
<dbReference type="EMBL" id="HBGO01021811">
    <property type="protein sequence ID" value="CAD9344329.1"/>
    <property type="molecule type" value="Transcribed_RNA"/>
</dbReference>
<keyword evidence="1" id="KW-1133">Transmembrane helix</keyword>
<evidence type="ECO:0008006" key="3">
    <source>
        <dbReference type="Google" id="ProtNLM"/>
    </source>
</evidence>
<feature type="transmembrane region" description="Helical" evidence="1">
    <location>
        <begin position="20"/>
        <end position="37"/>
    </location>
</feature>
<proteinExistence type="predicted"/>
<feature type="transmembrane region" description="Helical" evidence="1">
    <location>
        <begin position="49"/>
        <end position="69"/>
    </location>
</feature>
<evidence type="ECO:0000256" key="1">
    <source>
        <dbReference type="SAM" id="Phobius"/>
    </source>
</evidence>
<dbReference type="Pfam" id="PF14108">
    <property type="entry name" value="ABA4-like"/>
    <property type="match status" value="1"/>
</dbReference>
<gene>
    <name evidence="2" type="ORF">OSIN01602_LOCUS12524</name>
</gene>
<dbReference type="AlphaFoldDB" id="A0A7S2ELT1"/>
<sequence>MTLEGLRPLALLGGLNAADLWPTINLCLVSWLLFVFAPRWKHTPTVSLIAPLFHAALYSLSATSMMFFGDDANASEIDFGSLEGIVTLFKDPNGVFVGWVHYVVYDALVGRWITMDSVERGAGTALHALVIVPVLFLALMFGPSGWLLYMAVVRPFLLPVAKAKSS</sequence>
<organism evidence="2">
    <name type="scientific">Trieres chinensis</name>
    <name type="common">Marine centric diatom</name>
    <name type="synonym">Odontella sinensis</name>
    <dbReference type="NCBI Taxonomy" id="1514140"/>
    <lineage>
        <taxon>Eukaryota</taxon>
        <taxon>Sar</taxon>
        <taxon>Stramenopiles</taxon>
        <taxon>Ochrophyta</taxon>
        <taxon>Bacillariophyta</taxon>
        <taxon>Mediophyceae</taxon>
        <taxon>Biddulphiophycidae</taxon>
        <taxon>Eupodiscales</taxon>
        <taxon>Parodontellaceae</taxon>
        <taxon>Trieres</taxon>
    </lineage>
</organism>
<name>A0A7S2ELT1_TRICV</name>
<feature type="transmembrane region" description="Helical" evidence="1">
    <location>
        <begin position="126"/>
        <end position="149"/>
    </location>
</feature>
<keyword evidence="1" id="KW-0472">Membrane</keyword>
<feature type="transmembrane region" description="Helical" evidence="1">
    <location>
        <begin position="96"/>
        <end position="114"/>
    </location>
</feature>
<protein>
    <recommendedName>
        <fullName evidence="3">DUF4281 domain-containing protein</fullName>
    </recommendedName>
</protein>